<name>A0A1X6Y6U6_9RHOB</name>
<protein>
    <submittedName>
        <fullName evidence="1">Uncharacterized protein</fullName>
    </submittedName>
</protein>
<dbReference type="EMBL" id="FWFK01000001">
    <property type="protein sequence ID" value="SLN12065.1"/>
    <property type="molecule type" value="Genomic_DNA"/>
</dbReference>
<reference evidence="1 2" key="1">
    <citation type="submission" date="2017-03" db="EMBL/GenBank/DDBJ databases">
        <authorList>
            <person name="Afonso C.L."/>
            <person name="Miller P.J."/>
            <person name="Scott M.A."/>
            <person name="Spackman E."/>
            <person name="Goraichik I."/>
            <person name="Dimitrov K.M."/>
            <person name="Suarez D.L."/>
            <person name="Swayne D.E."/>
        </authorList>
    </citation>
    <scope>NUCLEOTIDE SEQUENCE [LARGE SCALE GENOMIC DNA]</scope>
    <source>
        <strain evidence="1 2">CECT 8625</strain>
    </source>
</reference>
<gene>
    <name evidence="1" type="ORF">ROJ8625_00307</name>
</gene>
<dbReference type="AlphaFoldDB" id="A0A1X6Y6U6"/>
<keyword evidence="2" id="KW-1185">Reference proteome</keyword>
<evidence type="ECO:0000313" key="1">
    <source>
        <dbReference type="EMBL" id="SLN12065.1"/>
    </source>
</evidence>
<proteinExistence type="predicted"/>
<dbReference type="Proteomes" id="UP000193570">
    <property type="component" value="Unassembled WGS sequence"/>
</dbReference>
<accession>A0A1X6Y6U6</accession>
<organism evidence="1 2">
    <name type="scientific">Roseivivax jejudonensis</name>
    <dbReference type="NCBI Taxonomy" id="1529041"/>
    <lineage>
        <taxon>Bacteria</taxon>
        <taxon>Pseudomonadati</taxon>
        <taxon>Pseudomonadota</taxon>
        <taxon>Alphaproteobacteria</taxon>
        <taxon>Rhodobacterales</taxon>
        <taxon>Roseobacteraceae</taxon>
        <taxon>Roseivivax</taxon>
    </lineage>
</organism>
<sequence length="148" mass="16367">MRRSEPDLVLAFPDSPSGAKRRFGKASLEASMLDGTYADIRTKPIDEMTRDDIIGRVFHELNQFFYGPTVLELVGGPDLITKGLDFSGVTPSTPRPSGEISLAVRADRASGQRKVRISTIVTQPNVSAIYMSLVDQIKRNQKKRKSSK</sequence>
<evidence type="ECO:0000313" key="2">
    <source>
        <dbReference type="Proteomes" id="UP000193570"/>
    </source>
</evidence>
<dbReference type="RefSeq" id="WP_085790083.1">
    <property type="nucleotide sequence ID" value="NZ_FWFK01000001.1"/>
</dbReference>